<name>A0A0T5X814_9BACT</name>
<reference evidence="4" key="1">
    <citation type="submission" date="2012-09" db="EMBL/GenBank/DDBJ databases">
        <authorList>
            <person name="Weinstock G."/>
            <person name="Sodergren E."/>
            <person name="Clifton S."/>
            <person name="Fulton L."/>
            <person name="Fulton B."/>
            <person name="Courtney L."/>
            <person name="Fronick C."/>
            <person name="Harrison M."/>
            <person name="Strong C."/>
            <person name="Farmer C."/>
            <person name="Delehaunty K."/>
            <person name="Markovic C."/>
            <person name="Hall O."/>
            <person name="Minx P."/>
            <person name="Tomlinson C."/>
            <person name="Mitreva M."/>
            <person name="Nelson J."/>
            <person name="Hou S."/>
            <person name="Wollam A."/>
            <person name="Pepin K.H."/>
            <person name="Johnson M."/>
            <person name="Bhonagiri V."/>
            <person name="Nash W.E."/>
            <person name="Suruliraj S."/>
            <person name="Warren W."/>
            <person name="Chinwalla A."/>
            <person name="Mardis E.R."/>
            <person name="Wilson R.K."/>
        </authorList>
    </citation>
    <scope>NUCLEOTIDE SEQUENCE [LARGE SCALE GENOMIC DNA]</scope>
    <source>
        <strain evidence="4">OS1</strain>
    </source>
</reference>
<feature type="domain" description="DUF1468" evidence="2">
    <location>
        <begin position="6"/>
        <end position="144"/>
    </location>
</feature>
<feature type="transmembrane region" description="Helical" evidence="1">
    <location>
        <begin position="5"/>
        <end position="25"/>
    </location>
</feature>
<dbReference type="Proteomes" id="UP000005273">
    <property type="component" value="Unassembled WGS sequence"/>
</dbReference>
<evidence type="ECO:0000313" key="3">
    <source>
        <dbReference type="EMBL" id="KRT34583.1"/>
    </source>
</evidence>
<feature type="transmembrane region" description="Helical" evidence="1">
    <location>
        <begin position="71"/>
        <end position="90"/>
    </location>
</feature>
<dbReference type="eggNOG" id="ENOG50333F3">
    <property type="taxonomic scope" value="Bacteria"/>
</dbReference>
<evidence type="ECO:0000256" key="1">
    <source>
        <dbReference type="SAM" id="Phobius"/>
    </source>
</evidence>
<organism evidence="3 4">
    <name type="scientific">Acetomicrobium hydrogeniformans ATCC BAA-1850</name>
    <dbReference type="NCBI Taxonomy" id="592015"/>
    <lineage>
        <taxon>Bacteria</taxon>
        <taxon>Thermotogati</taxon>
        <taxon>Synergistota</taxon>
        <taxon>Synergistia</taxon>
        <taxon>Synergistales</taxon>
        <taxon>Acetomicrobiaceae</taxon>
        <taxon>Acetomicrobium</taxon>
    </lineage>
</organism>
<feature type="transmembrane region" description="Helical" evidence="1">
    <location>
        <begin position="120"/>
        <end position="143"/>
    </location>
</feature>
<dbReference type="AlphaFoldDB" id="A0A0T5X814"/>
<feature type="transmembrane region" description="Helical" evidence="1">
    <location>
        <begin position="96"/>
        <end position="113"/>
    </location>
</feature>
<dbReference type="OrthoDB" id="5870591at2"/>
<dbReference type="STRING" id="592015.HMPREF1705_03813"/>
<evidence type="ECO:0000313" key="4">
    <source>
        <dbReference type="Proteomes" id="UP000005273"/>
    </source>
</evidence>
<proteinExistence type="predicted"/>
<dbReference type="EMBL" id="ACJX03000001">
    <property type="protein sequence ID" value="KRT34583.1"/>
    <property type="molecule type" value="Genomic_DNA"/>
</dbReference>
<accession>A0A0T5X814</accession>
<gene>
    <name evidence="3" type="ORF">HMPREF1705_03813</name>
</gene>
<dbReference type="Pfam" id="PF07331">
    <property type="entry name" value="TctB"/>
    <property type="match status" value="1"/>
</dbReference>
<keyword evidence="1" id="KW-0472">Membrane</keyword>
<feature type="transmembrane region" description="Helical" evidence="1">
    <location>
        <begin position="37"/>
        <end position="59"/>
    </location>
</feature>
<keyword evidence="1" id="KW-1133">Transmembrane helix</keyword>
<comment type="caution">
    <text evidence="3">The sequence shown here is derived from an EMBL/GenBank/DDBJ whole genome shotgun (WGS) entry which is preliminary data.</text>
</comment>
<protein>
    <recommendedName>
        <fullName evidence="2">DUF1468 domain-containing protein</fullName>
    </recommendedName>
</protein>
<keyword evidence="1" id="KW-0812">Transmembrane</keyword>
<dbReference type="RefSeq" id="WP_009200540.1">
    <property type="nucleotide sequence ID" value="NZ_ACJX03000001.1"/>
</dbReference>
<sequence>MNSDVIVGIAGLALGISYFVQSLALPKAFIGNPWAPIYFPLSLGILMILCSAILLYTGFRKKRREEKTLTSVPWFYVLGTMAIGVIYAFIFNKIGFIPSTIFFIGALLILINGKKGLITNIVITVGLTFGIWYCFEKILYISLP</sequence>
<evidence type="ECO:0000259" key="2">
    <source>
        <dbReference type="Pfam" id="PF07331"/>
    </source>
</evidence>
<dbReference type="InterPro" id="IPR009936">
    <property type="entry name" value="DUF1468"/>
</dbReference>
<keyword evidence="4" id="KW-1185">Reference proteome</keyword>